<reference evidence="1 2" key="1">
    <citation type="submission" date="2013-08" db="EMBL/GenBank/DDBJ databases">
        <title>Gluconobacter thailandicus NBRC 3257 whole genome sequence.</title>
        <authorList>
            <person name="Matsutani M."/>
            <person name="Yakushi T."/>
            <person name="Matsushita K."/>
        </authorList>
    </citation>
    <scope>NUCLEOTIDE SEQUENCE [LARGE SCALE GENOMIC DNA]</scope>
    <source>
        <strain evidence="1 2">NBRC 3257</strain>
    </source>
</reference>
<name>A0ABQ0J0L0_GLUTH</name>
<dbReference type="Proteomes" id="UP000018209">
    <property type="component" value="Unassembled WGS sequence"/>
</dbReference>
<dbReference type="EMBL" id="BASM01000038">
    <property type="protein sequence ID" value="GAD27989.1"/>
    <property type="molecule type" value="Genomic_DNA"/>
</dbReference>
<accession>A0ABQ0J0L0</accession>
<organism evidence="1 2">
    <name type="scientific">Gluconobacter thailandicus NBRC 3257</name>
    <dbReference type="NCBI Taxonomy" id="1381097"/>
    <lineage>
        <taxon>Bacteria</taxon>
        <taxon>Pseudomonadati</taxon>
        <taxon>Pseudomonadota</taxon>
        <taxon>Alphaproteobacteria</taxon>
        <taxon>Acetobacterales</taxon>
        <taxon>Acetobacteraceae</taxon>
        <taxon>Gluconobacter</taxon>
    </lineage>
</organism>
<protein>
    <recommendedName>
        <fullName evidence="3">Transposase</fullName>
    </recommendedName>
</protein>
<sequence length="38" mass="4112">MKADFTGSPKSVYFWADAGITFPACNRIPAAPPRKVSI</sequence>
<evidence type="ECO:0008006" key="3">
    <source>
        <dbReference type="Google" id="ProtNLM"/>
    </source>
</evidence>
<evidence type="ECO:0000313" key="1">
    <source>
        <dbReference type="EMBL" id="GAD27989.1"/>
    </source>
</evidence>
<keyword evidence="2" id="KW-1185">Reference proteome</keyword>
<gene>
    <name evidence="1" type="ORF">NBRC3257_2988</name>
</gene>
<proteinExistence type="predicted"/>
<evidence type="ECO:0000313" key="2">
    <source>
        <dbReference type="Proteomes" id="UP000018209"/>
    </source>
</evidence>
<comment type="caution">
    <text evidence="1">The sequence shown here is derived from an EMBL/GenBank/DDBJ whole genome shotgun (WGS) entry which is preliminary data.</text>
</comment>